<dbReference type="EMBL" id="AC152184">
    <property type="protein sequence ID" value="ABN09772.1"/>
    <property type="molecule type" value="Genomic_DNA"/>
</dbReference>
<proteinExistence type="predicted"/>
<dbReference type="SUPFAM" id="SSF48371">
    <property type="entry name" value="ARM repeat"/>
    <property type="match status" value="1"/>
</dbReference>
<evidence type="ECO:0000313" key="7">
    <source>
        <dbReference type="EMBL" id="ABN09772.1"/>
    </source>
</evidence>
<dbReference type="InterPro" id="IPR003613">
    <property type="entry name" value="Ubox_domain"/>
</dbReference>
<feature type="compositionally biased region" description="Basic and acidic residues" evidence="5">
    <location>
        <begin position="90"/>
        <end position="103"/>
    </location>
</feature>
<dbReference type="InterPro" id="IPR011989">
    <property type="entry name" value="ARM-like"/>
</dbReference>
<dbReference type="Gene3D" id="3.30.40.10">
    <property type="entry name" value="Zinc/RING finger domain, C3HC4 (zinc finger)"/>
    <property type="match status" value="1"/>
</dbReference>
<keyword evidence="9" id="KW-0436">Ligase</keyword>
<evidence type="ECO:0000313" key="11">
    <source>
        <dbReference type="Proteomes" id="UP000002051"/>
    </source>
</evidence>
<reference evidence="10" key="5">
    <citation type="submission" date="2015-04" db="UniProtKB">
        <authorList>
            <consortium name="EnsemblPlants"/>
        </authorList>
    </citation>
    <scope>IDENTIFICATION</scope>
    <source>
        <strain evidence="10">cv. Jemalong A17</strain>
    </source>
</reference>
<dbReference type="Proteomes" id="UP000002051">
    <property type="component" value="Unassembled WGS sequence"/>
</dbReference>
<dbReference type="PROSITE" id="PS51698">
    <property type="entry name" value="U_BOX"/>
    <property type="match status" value="1"/>
</dbReference>
<dbReference type="Gramene" id="rna38032">
    <property type="protein sequence ID" value="RHN43988.1"/>
    <property type="gene ID" value="gene38032"/>
</dbReference>
<reference evidence="8 11" key="3">
    <citation type="journal article" date="2011" name="Nature">
        <title>The Medicago genome provides insight into the evolution of rhizobial symbioses.</title>
        <authorList>
            <person name="Young N.D."/>
            <person name="Debelle F."/>
            <person name="Oldroyd G.E."/>
            <person name="Geurts R."/>
            <person name="Cannon S.B."/>
            <person name="Udvardi M.K."/>
            <person name="Benedito V.A."/>
            <person name="Mayer K.F."/>
            <person name="Gouzy J."/>
            <person name="Schoof H."/>
            <person name="Van de Peer Y."/>
            <person name="Proost S."/>
            <person name="Cook D.R."/>
            <person name="Meyers B.C."/>
            <person name="Spannagl M."/>
            <person name="Cheung F."/>
            <person name="De Mita S."/>
            <person name="Krishnakumar V."/>
            <person name="Gundlach H."/>
            <person name="Zhou S."/>
            <person name="Mudge J."/>
            <person name="Bharti A.K."/>
            <person name="Murray J.D."/>
            <person name="Naoumkina M.A."/>
            <person name="Rosen B."/>
            <person name="Silverstein K.A."/>
            <person name="Tang H."/>
            <person name="Rombauts S."/>
            <person name="Zhao P.X."/>
            <person name="Zhou P."/>
            <person name="Barbe V."/>
            <person name="Bardou P."/>
            <person name="Bechner M."/>
            <person name="Bellec A."/>
            <person name="Berger A."/>
            <person name="Berges H."/>
            <person name="Bidwell S."/>
            <person name="Bisseling T."/>
            <person name="Choisne N."/>
            <person name="Couloux A."/>
            <person name="Denny R."/>
            <person name="Deshpande S."/>
            <person name="Dai X."/>
            <person name="Doyle J.J."/>
            <person name="Dudez A.M."/>
            <person name="Farmer A.D."/>
            <person name="Fouteau S."/>
            <person name="Franken C."/>
            <person name="Gibelin C."/>
            <person name="Gish J."/>
            <person name="Goldstein S."/>
            <person name="Gonzalez A.J."/>
            <person name="Green P.J."/>
            <person name="Hallab A."/>
            <person name="Hartog M."/>
            <person name="Hua A."/>
            <person name="Humphray S.J."/>
            <person name="Jeong D.H."/>
            <person name="Jing Y."/>
            <person name="Jocker A."/>
            <person name="Kenton S.M."/>
            <person name="Kim D.J."/>
            <person name="Klee K."/>
            <person name="Lai H."/>
            <person name="Lang C."/>
            <person name="Lin S."/>
            <person name="Macmil S.L."/>
            <person name="Magdelenat G."/>
            <person name="Matthews L."/>
            <person name="McCorrison J."/>
            <person name="Monaghan E.L."/>
            <person name="Mun J.H."/>
            <person name="Najar F.Z."/>
            <person name="Nicholson C."/>
            <person name="Noirot C."/>
            <person name="O'Bleness M."/>
            <person name="Paule C.R."/>
            <person name="Poulain J."/>
            <person name="Prion F."/>
            <person name="Qin B."/>
            <person name="Qu C."/>
            <person name="Retzel E.F."/>
            <person name="Riddle C."/>
            <person name="Sallet E."/>
            <person name="Samain S."/>
            <person name="Samson N."/>
            <person name="Sanders I."/>
            <person name="Saurat O."/>
            <person name="Scarpelli C."/>
            <person name="Schiex T."/>
            <person name="Segurens B."/>
            <person name="Severin A.J."/>
            <person name="Sherrier D.J."/>
            <person name="Shi R."/>
            <person name="Sims S."/>
            <person name="Singer S.R."/>
            <person name="Sinharoy S."/>
            <person name="Sterck L."/>
            <person name="Viollet A."/>
            <person name="Wang B.B."/>
            <person name="Wang K."/>
            <person name="Wang M."/>
            <person name="Wang X."/>
            <person name="Warfsmann J."/>
            <person name="Weissenbach J."/>
            <person name="White D.D."/>
            <person name="White J.D."/>
            <person name="Wiley G.B."/>
            <person name="Wincker P."/>
            <person name="Xing Y."/>
            <person name="Yang L."/>
            <person name="Yao Z."/>
            <person name="Ying F."/>
            <person name="Zhai J."/>
            <person name="Zhou L."/>
            <person name="Zuber A."/>
            <person name="Denarie J."/>
            <person name="Dixon R.A."/>
            <person name="May G.D."/>
            <person name="Schwartz D.C."/>
            <person name="Rogers J."/>
            <person name="Quetier F."/>
            <person name="Town C.D."/>
            <person name="Roe B.A."/>
        </authorList>
    </citation>
    <scope>NUCLEOTIDE SEQUENCE [LARGE SCALE GENOMIC DNA]</scope>
    <source>
        <strain evidence="8">A17</strain>
        <strain evidence="10 11">cv. Jemalong A17</strain>
    </source>
</reference>
<name>A2Q2S4_MEDTR</name>
<evidence type="ECO:0000256" key="1">
    <source>
        <dbReference type="ARBA" id="ARBA00000900"/>
    </source>
</evidence>
<dbReference type="GO" id="GO:0016567">
    <property type="term" value="P:protein ubiquitination"/>
    <property type="evidence" value="ECO:0007669"/>
    <property type="project" value="UniProtKB-UniPathway"/>
</dbReference>
<feature type="compositionally biased region" description="Basic and acidic residues" evidence="5">
    <location>
        <begin position="130"/>
        <end position="141"/>
    </location>
</feature>
<dbReference type="InterPro" id="IPR055566">
    <property type="entry name" value="ARM_LIN"/>
</dbReference>
<dbReference type="GO" id="GO:0061630">
    <property type="term" value="F:ubiquitin protein ligase activity"/>
    <property type="evidence" value="ECO:0007669"/>
    <property type="project" value="UniProtKB-EC"/>
</dbReference>
<feature type="compositionally biased region" description="Polar residues" evidence="5">
    <location>
        <begin position="67"/>
        <end position="84"/>
    </location>
</feature>
<dbReference type="EC" id="2.3.2.27" evidence="3"/>
<keyword evidence="4 9" id="KW-0808">Transferase</keyword>
<dbReference type="CDD" id="cd16664">
    <property type="entry name" value="RING-Ubox_PUB"/>
    <property type="match status" value="1"/>
</dbReference>
<dbReference type="GO" id="GO:0016874">
    <property type="term" value="F:ligase activity"/>
    <property type="evidence" value="ECO:0007669"/>
    <property type="project" value="UniProtKB-KW"/>
</dbReference>
<evidence type="ECO:0000256" key="3">
    <source>
        <dbReference type="ARBA" id="ARBA00012483"/>
    </source>
</evidence>
<reference evidence="8 11" key="4">
    <citation type="journal article" date="2014" name="BMC Genomics">
        <title>An improved genome release (version Mt4.0) for the model legume Medicago truncatula.</title>
        <authorList>
            <person name="Tang H."/>
            <person name="Krishnakumar V."/>
            <person name="Bidwell S."/>
            <person name="Rosen B."/>
            <person name="Chan A."/>
            <person name="Zhou S."/>
            <person name="Gentzbittel L."/>
            <person name="Childs K.L."/>
            <person name="Yandell M."/>
            <person name="Gundlach H."/>
            <person name="Mayer K.F."/>
            <person name="Schwartz D.C."/>
            <person name="Town C.D."/>
        </authorList>
    </citation>
    <scope>GENOME REANNOTATION</scope>
    <source>
        <strain evidence="10 11">cv. Jemalong A17</strain>
    </source>
</reference>
<dbReference type="PANTHER" id="PTHR35549">
    <property type="entry name" value="OS04G0584500 PROTEIN"/>
    <property type="match status" value="1"/>
</dbReference>
<dbReference type="HOGENOM" id="CLU_008502_0_0_1"/>
<accession>A2Q2S4</accession>
<dbReference type="STRING" id="3880.A2Q2S4"/>
<gene>
    <name evidence="10" type="primary">11414149</name>
    <name evidence="8" type="ordered locus">MTR_7g005940</name>
    <name evidence="7" type="ORF">MtrDRAFT_AC152184g1v2</name>
    <name evidence="9" type="ORF">MtrunA17_Chr7g0214471</name>
</gene>
<dbReference type="Pfam" id="PF23628">
    <property type="entry name" value="ARM_LIN_C"/>
    <property type="match status" value="1"/>
</dbReference>
<dbReference type="PaxDb" id="3880-AES77224"/>
<evidence type="ECO:0000313" key="9">
    <source>
        <dbReference type="EMBL" id="RHN43988.1"/>
    </source>
</evidence>
<evidence type="ECO:0000259" key="6">
    <source>
        <dbReference type="PROSITE" id="PS51698"/>
    </source>
</evidence>
<dbReference type="InterPro" id="IPR016024">
    <property type="entry name" value="ARM-type_fold"/>
</dbReference>
<feature type="compositionally biased region" description="Basic residues" evidence="5">
    <location>
        <begin position="17"/>
        <end position="28"/>
    </location>
</feature>
<evidence type="ECO:0000256" key="2">
    <source>
        <dbReference type="ARBA" id="ARBA00004906"/>
    </source>
</evidence>
<dbReference type="ExpressionAtlas" id="A2Q2S4">
    <property type="expression patterns" value="differential"/>
</dbReference>
<evidence type="ECO:0000256" key="5">
    <source>
        <dbReference type="SAM" id="MobiDB-lite"/>
    </source>
</evidence>
<organism evidence="7">
    <name type="scientific">Medicago truncatula</name>
    <name type="common">Barrel medic</name>
    <name type="synonym">Medicago tribuloides</name>
    <dbReference type="NCBI Taxonomy" id="3880"/>
    <lineage>
        <taxon>Eukaryota</taxon>
        <taxon>Viridiplantae</taxon>
        <taxon>Streptophyta</taxon>
        <taxon>Embryophyta</taxon>
        <taxon>Tracheophyta</taxon>
        <taxon>Spermatophyta</taxon>
        <taxon>Magnoliopsida</taxon>
        <taxon>eudicotyledons</taxon>
        <taxon>Gunneridae</taxon>
        <taxon>Pentapetalae</taxon>
        <taxon>rosids</taxon>
        <taxon>fabids</taxon>
        <taxon>Fabales</taxon>
        <taxon>Fabaceae</taxon>
        <taxon>Papilionoideae</taxon>
        <taxon>50 kb inversion clade</taxon>
        <taxon>NPAAA clade</taxon>
        <taxon>Hologalegina</taxon>
        <taxon>IRL clade</taxon>
        <taxon>Trifolieae</taxon>
        <taxon>Medicago</taxon>
    </lineage>
</organism>
<dbReference type="PANTHER" id="PTHR35549:SF1">
    <property type="entry name" value="OS04G0584500 PROTEIN"/>
    <property type="match status" value="1"/>
</dbReference>
<evidence type="ECO:0000313" key="10">
    <source>
        <dbReference type="EnsemblPlants" id="AES77224"/>
    </source>
</evidence>
<dbReference type="OMA" id="IPQDFIC"/>
<dbReference type="Pfam" id="PF23568">
    <property type="entry name" value="ARM_LIN"/>
    <property type="match status" value="1"/>
</dbReference>
<comment type="pathway">
    <text evidence="2">Protein modification; protein ubiquitination.</text>
</comment>
<dbReference type="AlphaFoldDB" id="A2Q2S4"/>
<dbReference type="EnsemblPlants" id="AES77224">
    <property type="protein sequence ID" value="AES77224"/>
    <property type="gene ID" value="MTR_7g005940"/>
</dbReference>
<dbReference type="InterPro" id="IPR056512">
    <property type="entry name" value="LIN_N"/>
</dbReference>
<dbReference type="Gene3D" id="1.25.10.10">
    <property type="entry name" value="Leucine-rich Repeat Variant"/>
    <property type="match status" value="1"/>
</dbReference>
<dbReference type="UniPathway" id="UPA00143"/>
<sequence length="1073" mass="121785">MASSLEQLLAEEGFKASSRKVQRSRSSFHHGASSDPLHSLEDRLCVSSSERIKTQKAKSKTASKYQISNTSDNKNIRSSDNNVFIGNKLNNERLKNNESEKNKSYNSSDSDSGFEDAYSNQVSNVKRGKEKKEQLGEKPLKDSYMLRQFSGNRKNIKHQEKSHSRSNSNSKNYEDSKNKNSNHAMQLQDASSLAIDEIAVKALVSILNGYIESFLMDEDFRSALRHNCFSSLNFIQLEEEHKSETKVITSLEQAIECIEKTASEETISATRLKRATMQLSIITGLSLNDLKYGFTCGIQNFKLSACAHLYLSVVYLIQRKKKVSAKHLLQVFCDSPFQARAILLPELWERLFSSQLSDLKKWYNNKEGEIVLDIQNKARKIKILQKVYNENLDSGTQLFALYYKDWLSEGVETPTIPSIGIPSLSITSRQGSSLGHSFESSSSNEPFSPQAMVSKKLYDSFFGSKPQVYEVELDEDEDSFENYERGSYGSTIVKKTLIYESETVKYIDQSTEEFTPRVPVHEFYIPRKGTSRTAAEEWKDRNSRNATRKYFSIETNSNSHIFNDQPHEKENEISIKKTQPNKITSTIDGSYSPSIPQEFICPLTRNIFEEPVTLESGQTFERKAIKAWFQKGNRTCPVTGNTLECVVIPFSNLILKRLIDNWKSEDFDRLLDFASQTFENSKEIKLKKRDEDIVFKLQVLLSSLKKEDKSTYAKHIISLGVLSFLCRRFEQGNLEEKSHVIEILLNCIRSDSSCIYKIARGVNRKFLLELLHSKDVTPTKNAILFLTELLSMKRRKDVTSFISGLVGEDVVSTMHIVLMYLKNSSPIEKPLIAVLLLHFELLVEQPQKFSIYIEMAVKAIAEALDASLNDDKVQKKCCRAILILCGHFSSTGMITNNTSILKQEGYNNGSSELKSPSLDDEDQRLNVTISSEDEEEEMDEEFMANLLESMIGDGESLFLKTISKCLDSRHVDLMRACLITVTWLSSSLSKQYNAGLHLPAFLAIISQLKGILENGELELKALASMSLFNFSKISECRTLLKIMADDIAPLLHGLVDVLWTAKKLHAILYRENL</sequence>
<evidence type="ECO:0000256" key="4">
    <source>
        <dbReference type="ARBA" id="ARBA00022679"/>
    </source>
</evidence>
<reference evidence="7" key="1">
    <citation type="submission" date="2004-10" db="EMBL/GenBank/DDBJ databases">
        <authorList>
            <person name="Town C.D."/>
        </authorList>
    </citation>
    <scope>NUCLEOTIDE SEQUENCE</scope>
</reference>
<dbReference type="Pfam" id="PF04564">
    <property type="entry name" value="U-box"/>
    <property type="match status" value="1"/>
</dbReference>
<dbReference type="EMBL" id="CM001223">
    <property type="protein sequence ID" value="AES77224.1"/>
    <property type="molecule type" value="Genomic_DNA"/>
</dbReference>
<feature type="domain" description="U-box" evidence="6">
    <location>
        <begin position="594"/>
        <end position="669"/>
    </location>
</feature>
<dbReference type="InterPro" id="IPR045210">
    <property type="entry name" value="RING-Ubox_PUB"/>
</dbReference>
<dbReference type="OrthoDB" id="10064100at2759"/>
<comment type="catalytic activity">
    <reaction evidence="1">
        <text>S-ubiquitinyl-[E2 ubiquitin-conjugating enzyme]-L-cysteine + [acceptor protein]-L-lysine = [E2 ubiquitin-conjugating enzyme]-L-cysteine + N(6)-ubiquitinyl-[acceptor protein]-L-lysine.</text>
        <dbReference type="EC" id="2.3.2.27"/>
    </reaction>
</comment>
<evidence type="ECO:0000313" key="8">
    <source>
        <dbReference type="EMBL" id="AES77224.1"/>
    </source>
</evidence>
<dbReference type="SMART" id="SM00504">
    <property type="entry name" value="Ubox"/>
    <property type="match status" value="1"/>
</dbReference>
<dbReference type="KEGG" id="mtr:11414149"/>
<reference evidence="9" key="6">
    <citation type="journal article" date="2018" name="Nat. Plants">
        <title>Whole-genome landscape of Medicago truncatula symbiotic genes.</title>
        <authorList>
            <person name="Pecrix Y."/>
            <person name="Gamas P."/>
            <person name="Carrere S."/>
        </authorList>
    </citation>
    <scope>NUCLEOTIDE SEQUENCE</scope>
    <source>
        <tissue evidence="9">Leaves</tissue>
    </source>
</reference>
<dbReference type="SUPFAM" id="SSF57850">
    <property type="entry name" value="RING/U-box"/>
    <property type="match status" value="1"/>
</dbReference>
<dbReference type="eggNOG" id="ENOG502SH7M">
    <property type="taxonomic scope" value="Eukaryota"/>
</dbReference>
<keyword evidence="11" id="KW-1185">Reference proteome</keyword>
<dbReference type="EMBL" id="PSQE01000007">
    <property type="protein sequence ID" value="RHN43988.1"/>
    <property type="molecule type" value="Genomic_DNA"/>
</dbReference>
<dbReference type="InterPro" id="IPR013083">
    <property type="entry name" value="Znf_RING/FYVE/PHD"/>
</dbReference>
<keyword evidence="9" id="KW-0012">Acyltransferase</keyword>
<dbReference type="Proteomes" id="UP000265566">
    <property type="component" value="Chromosome 7"/>
</dbReference>
<reference evidence="7" key="2">
    <citation type="submission" date="2007-03" db="EMBL/GenBank/DDBJ databases">
        <authorList>
            <consortium name="The International Medicago Genome Annotation Group"/>
        </authorList>
    </citation>
    <scope>NUCLEOTIDE SEQUENCE</scope>
</reference>
<feature type="region of interest" description="Disordered" evidence="5">
    <location>
        <begin position="14"/>
        <end position="185"/>
    </location>
</feature>
<protein>
    <recommendedName>
        <fullName evidence="3">RING-type E3 ubiquitin transferase</fullName>
        <ecNumber evidence="3">2.3.2.27</ecNumber>
    </recommendedName>
</protein>